<dbReference type="GO" id="GO:0004852">
    <property type="term" value="F:uroporphyrinogen-III synthase activity"/>
    <property type="evidence" value="ECO:0007669"/>
    <property type="project" value="UniProtKB-EC"/>
</dbReference>
<dbReference type="EMBL" id="JAAOIW010000001">
    <property type="protein sequence ID" value="NHN29031.1"/>
    <property type="molecule type" value="Genomic_DNA"/>
</dbReference>
<evidence type="ECO:0000313" key="2">
    <source>
        <dbReference type="EMBL" id="NHN29031.1"/>
    </source>
</evidence>
<organism evidence="2 3">
    <name type="scientific">Paenibacillus agricola</name>
    <dbReference type="NCBI Taxonomy" id="2716264"/>
    <lineage>
        <taxon>Bacteria</taxon>
        <taxon>Bacillati</taxon>
        <taxon>Bacillota</taxon>
        <taxon>Bacilli</taxon>
        <taxon>Bacillales</taxon>
        <taxon>Paenibacillaceae</taxon>
        <taxon>Paenibacillus</taxon>
    </lineage>
</organism>
<comment type="caution">
    <text evidence="2">The sequence shown here is derived from an EMBL/GenBank/DDBJ whole genome shotgun (WGS) entry which is preliminary data.</text>
</comment>
<evidence type="ECO:0000259" key="1">
    <source>
        <dbReference type="Pfam" id="PF02602"/>
    </source>
</evidence>
<dbReference type="Proteomes" id="UP001165962">
    <property type="component" value="Unassembled WGS sequence"/>
</dbReference>
<dbReference type="InterPro" id="IPR036108">
    <property type="entry name" value="4pyrrol_syn_uPrphyn_synt_sf"/>
</dbReference>
<dbReference type="PANTHER" id="PTHR40082">
    <property type="entry name" value="BLR5956 PROTEIN"/>
    <property type="match status" value="1"/>
</dbReference>
<keyword evidence="2" id="KW-0456">Lyase</keyword>
<dbReference type="NCBIfam" id="NF004584">
    <property type="entry name" value="PRK05928.2-1"/>
    <property type="match status" value="1"/>
</dbReference>
<dbReference type="CDD" id="cd06578">
    <property type="entry name" value="HemD"/>
    <property type="match status" value="1"/>
</dbReference>
<dbReference type="RefSeq" id="WP_166146468.1">
    <property type="nucleotide sequence ID" value="NZ_JAAOIW010000001.1"/>
</dbReference>
<dbReference type="Pfam" id="PF02602">
    <property type="entry name" value="HEM4"/>
    <property type="match status" value="1"/>
</dbReference>
<protein>
    <submittedName>
        <fullName evidence="2">Uroporphyrinogen-III synthase</fullName>
        <ecNumber evidence="2">4.2.1.75</ecNumber>
    </submittedName>
</protein>
<reference evidence="2" key="1">
    <citation type="submission" date="2020-03" db="EMBL/GenBank/DDBJ databases">
        <title>Draft sequencing of Paenibacilllus sp. S3N08.</title>
        <authorList>
            <person name="Kim D.-U."/>
        </authorList>
    </citation>
    <scope>NUCLEOTIDE SEQUENCE</scope>
    <source>
        <strain evidence="2">S3N08</strain>
    </source>
</reference>
<proteinExistence type="predicted"/>
<name>A0ABX0IZN9_9BACL</name>
<dbReference type="SUPFAM" id="SSF69618">
    <property type="entry name" value="HemD-like"/>
    <property type="match status" value="1"/>
</dbReference>
<keyword evidence="3" id="KW-1185">Reference proteome</keyword>
<dbReference type="EC" id="4.2.1.75" evidence="2"/>
<sequence length="279" mass="30545">MSGKGKLFGRKIVIAGSRKTDEMSLLIEKQGGIPIIRSLQGLVYVDEPAVEQDLKYCVGNKLDWFICTTGTGTEALIHAASKLGIDGALLQQMKTCLIASRGYKTYSKLKNLGMKPDVVDEDGTTEGLIRALSPYQFKDQRVAVQLHGEPQPTLVQFLEERGAHVTPLLLYKHIAPDPATLELLCNELTAGQVDAVCFTTAVQVRYLFHYARANNRENAIKAAFGGQVRAVAVGKVTAEALREEGINLVIAPESERMGAMIIGLVNHYNSYKDKLNKAE</sequence>
<evidence type="ECO:0000313" key="3">
    <source>
        <dbReference type="Proteomes" id="UP001165962"/>
    </source>
</evidence>
<accession>A0ABX0IZN9</accession>
<dbReference type="InterPro" id="IPR039793">
    <property type="entry name" value="UROS/Hem4"/>
</dbReference>
<dbReference type="InterPro" id="IPR003754">
    <property type="entry name" value="4pyrrol_synth_uPrphyn_synth"/>
</dbReference>
<feature type="domain" description="Tetrapyrrole biosynthesis uroporphyrinogen III synthase" evidence="1">
    <location>
        <begin position="21"/>
        <end position="261"/>
    </location>
</feature>
<gene>
    <name evidence="2" type="ORF">G9U52_04190</name>
</gene>
<dbReference type="Gene3D" id="3.40.50.10090">
    <property type="match status" value="2"/>
</dbReference>
<dbReference type="PANTHER" id="PTHR40082:SF1">
    <property type="entry name" value="BLR5956 PROTEIN"/>
    <property type="match status" value="1"/>
</dbReference>